<dbReference type="Proteomes" id="UP000364291">
    <property type="component" value="Unassembled WGS sequence"/>
</dbReference>
<feature type="region of interest" description="Disordered" evidence="4">
    <location>
        <begin position="173"/>
        <end position="204"/>
    </location>
</feature>
<dbReference type="PANTHER" id="PTHR47245">
    <property type="entry name" value="PEPTIDYLPROLYL ISOMERASE"/>
    <property type="match status" value="1"/>
</dbReference>
<evidence type="ECO:0000256" key="3">
    <source>
        <dbReference type="PROSITE-ProRule" id="PRU00278"/>
    </source>
</evidence>
<organism evidence="7 8">
    <name type="scientific">Pandoraea apista</name>
    <dbReference type="NCBI Taxonomy" id="93218"/>
    <lineage>
        <taxon>Bacteria</taxon>
        <taxon>Pseudomonadati</taxon>
        <taxon>Pseudomonadota</taxon>
        <taxon>Betaproteobacteria</taxon>
        <taxon>Burkholderiales</taxon>
        <taxon>Burkholderiaceae</taxon>
        <taxon>Pandoraea</taxon>
    </lineage>
</organism>
<feature type="domain" description="PpiC" evidence="6">
    <location>
        <begin position="141"/>
        <end position="244"/>
    </location>
</feature>
<feature type="compositionally biased region" description="Basic and acidic residues" evidence="4">
    <location>
        <begin position="186"/>
        <end position="201"/>
    </location>
</feature>
<accession>A0A5E5PB15</accession>
<reference evidence="7 8" key="1">
    <citation type="submission" date="2019-08" db="EMBL/GenBank/DDBJ databases">
        <authorList>
            <person name="Peeters C."/>
        </authorList>
    </citation>
    <scope>NUCLEOTIDE SEQUENCE [LARGE SCALE GENOMIC DNA]</scope>
    <source>
        <strain evidence="7 8">LMG 18089</strain>
    </source>
</reference>
<sequence>MKAIYKELLKIGAGVCVTLSMSAAFAQDDVVARAGDVSVTSGEAAGLFQSLSPENRARLSADSATRDQLVRSLLARKAALAQAESKGWEKQPQVQAAIERARQDIVLQSFLSSMSVPPADFPTDADVQAVYERNRAAFMQPRALHLAQIYIAAPQDASEKVVEAARKRAADLTKQAQAKPASFEALAKKNSEDRASAERGGDVGFVPEPMVQPQVLAAAASLKAGDVVGPVRTATGFHVIRLLEVRDAALSPLAQVAPQIRTSLREQRSRQIAQAYLDQLLASGTVSIDEKALSSMLTKTQ</sequence>
<evidence type="ECO:0000313" key="7">
    <source>
        <dbReference type="EMBL" id="VVG73898.1"/>
    </source>
</evidence>
<keyword evidence="5" id="KW-0732">Signal</keyword>
<gene>
    <name evidence="7" type="ORF">PAP18089_04908</name>
</gene>
<dbReference type="PROSITE" id="PS01096">
    <property type="entry name" value="PPIC_PPIASE_1"/>
    <property type="match status" value="1"/>
</dbReference>
<evidence type="ECO:0000256" key="1">
    <source>
        <dbReference type="ARBA" id="ARBA00007656"/>
    </source>
</evidence>
<evidence type="ECO:0000256" key="4">
    <source>
        <dbReference type="SAM" id="MobiDB-lite"/>
    </source>
</evidence>
<dbReference type="Pfam" id="PF00639">
    <property type="entry name" value="Rotamase"/>
    <property type="match status" value="1"/>
</dbReference>
<dbReference type="InterPro" id="IPR023058">
    <property type="entry name" value="PPIase_PpiC_CS"/>
</dbReference>
<dbReference type="AlphaFoldDB" id="A0A5E5PB15"/>
<evidence type="ECO:0000256" key="2">
    <source>
        <dbReference type="ARBA" id="ARBA00023235"/>
    </source>
</evidence>
<protein>
    <submittedName>
        <fullName evidence="7">Peptidylprolyl isomerase</fullName>
    </submittedName>
</protein>
<evidence type="ECO:0000259" key="6">
    <source>
        <dbReference type="PROSITE" id="PS50198"/>
    </source>
</evidence>
<keyword evidence="3" id="KW-0697">Rotamase</keyword>
<dbReference type="SUPFAM" id="SSF54534">
    <property type="entry name" value="FKBP-like"/>
    <property type="match status" value="1"/>
</dbReference>
<dbReference type="InterPro" id="IPR050245">
    <property type="entry name" value="PrsA_foldase"/>
</dbReference>
<feature type="chain" id="PRO_5022813231" evidence="5">
    <location>
        <begin position="27"/>
        <end position="301"/>
    </location>
</feature>
<comment type="similarity">
    <text evidence="1">Belongs to the PpiC/parvulin rotamase family.</text>
</comment>
<dbReference type="InterPro" id="IPR000297">
    <property type="entry name" value="PPIase_PpiC"/>
</dbReference>
<dbReference type="InterPro" id="IPR027304">
    <property type="entry name" value="Trigger_fact/SurA_dom_sf"/>
</dbReference>
<evidence type="ECO:0000313" key="8">
    <source>
        <dbReference type="Proteomes" id="UP000364291"/>
    </source>
</evidence>
<feature type="signal peptide" evidence="5">
    <location>
        <begin position="1"/>
        <end position="26"/>
    </location>
</feature>
<proteinExistence type="inferred from homology"/>
<dbReference type="SUPFAM" id="SSF109998">
    <property type="entry name" value="Triger factor/SurA peptide-binding domain-like"/>
    <property type="match status" value="1"/>
</dbReference>
<dbReference type="RefSeq" id="WP_224787602.1">
    <property type="nucleotide sequence ID" value="NZ_CABPSX010000014.1"/>
</dbReference>
<dbReference type="InterPro" id="IPR046357">
    <property type="entry name" value="PPIase_dom_sf"/>
</dbReference>
<name>A0A5E5PB15_9BURK</name>
<dbReference type="Gene3D" id="3.10.50.40">
    <property type="match status" value="1"/>
</dbReference>
<evidence type="ECO:0000256" key="5">
    <source>
        <dbReference type="SAM" id="SignalP"/>
    </source>
</evidence>
<dbReference type="GO" id="GO:0003755">
    <property type="term" value="F:peptidyl-prolyl cis-trans isomerase activity"/>
    <property type="evidence" value="ECO:0007669"/>
    <property type="project" value="UniProtKB-KW"/>
</dbReference>
<keyword evidence="2 3" id="KW-0413">Isomerase</keyword>
<dbReference type="PANTHER" id="PTHR47245:SF3">
    <property type="entry name" value="PEPTIDYL-PROLYL CIS-TRANS ISOMERASE, PPIC-TYPE-RELATED"/>
    <property type="match status" value="1"/>
</dbReference>
<dbReference type="PROSITE" id="PS50198">
    <property type="entry name" value="PPIC_PPIASE_2"/>
    <property type="match status" value="1"/>
</dbReference>
<dbReference type="EMBL" id="CABPSX010000014">
    <property type="protein sequence ID" value="VVG73898.1"/>
    <property type="molecule type" value="Genomic_DNA"/>
</dbReference>